<organism evidence="1 2">
    <name type="scientific">Gossypium mustelinum</name>
    <name type="common">Cotton</name>
    <name type="synonym">Gossypium caicoense</name>
    <dbReference type="NCBI Taxonomy" id="34275"/>
    <lineage>
        <taxon>Eukaryota</taxon>
        <taxon>Viridiplantae</taxon>
        <taxon>Streptophyta</taxon>
        <taxon>Embryophyta</taxon>
        <taxon>Tracheophyta</taxon>
        <taxon>Spermatophyta</taxon>
        <taxon>Magnoliopsida</taxon>
        <taxon>eudicotyledons</taxon>
        <taxon>Gunneridae</taxon>
        <taxon>Pentapetalae</taxon>
        <taxon>rosids</taxon>
        <taxon>malvids</taxon>
        <taxon>Malvales</taxon>
        <taxon>Malvaceae</taxon>
        <taxon>Malvoideae</taxon>
        <taxon>Gossypium</taxon>
    </lineage>
</organism>
<proteinExistence type="predicted"/>
<keyword evidence="2" id="KW-1185">Reference proteome</keyword>
<dbReference type="AlphaFoldDB" id="A0A5D2V8M7"/>
<accession>A0A5D2V8M7</accession>
<sequence length="38" mass="4132">MNTNSRHTFPKPISKDASNIQTINKNHPGTAATQCHGI</sequence>
<dbReference type="Proteomes" id="UP000323597">
    <property type="component" value="Chromosome D04"/>
</dbReference>
<evidence type="ECO:0000313" key="2">
    <source>
        <dbReference type="Proteomes" id="UP000323597"/>
    </source>
</evidence>
<protein>
    <submittedName>
        <fullName evidence="1">Uncharacterized protein</fullName>
    </submittedName>
</protein>
<dbReference type="EMBL" id="CM017652">
    <property type="protein sequence ID" value="TYI85726.1"/>
    <property type="molecule type" value="Genomic_DNA"/>
</dbReference>
<evidence type="ECO:0000313" key="1">
    <source>
        <dbReference type="EMBL" id="TYI85726.1"/>
    </source>
</evidence>
<gene>
    <name evidence="1" type="ORF">E1A91_D04G015700v1</name>
</gene>
<name>A0A5D2V8M7_GOSMU</name>
<reference evidence="1 2" key="1">
    <citation type="submission" date="2019-07" db="EMBL/GenBank/DDBJ databases">
        <title>WGS assembly of Gossypium mustelinum.</title>
        <authorList>
            <person name="Chen Z.J."/>
            <person name="Sreedasyam A."/>
            <person name="Ando A."/>
            <person name="Song Q."/>
            <person name="De L."/>
            <person name="Hulse-Kemp A."/>
            <person name="Ding M."/>
            <person name="Ye W."/>
            <person name="Kirkbride R."/>
            <person name="Jenkins J."/>
            <person name="Plott C."/>
            <person name="Lovell J."/>
            <person name="Lin Y.-M."/>
            <person name="Vaughn R."/>
            <person name="Liu B."/>
            <person name="Li W."/>
            <person name="Simpson S."/>
            <person name="Scheffler B."/>
            <person name="Saski C."/>
            <person name="Grover C."/>
            <person name="Hu G."/>
            <person name="Conover J."/>
            <person name="Carlson J."/>
            <person name="Shu S."/>
            <person name="Boston L."/>
            <person name="Williams M."/>
            <person name="Peterson D."/>
            <person name="Mcgee K."/>
            <person name="Jones D."/>
            <person name="Wendel J."/>
            <person name="Stelly D."/>
            <person name="Grimwood J."/>
            <person name="Schmutz J."/>
        </authorList>
    </citation>
    <scope>NUCLEOTIDE SEQUENCE [LARGE SCALE GENOMIC DNA]</scope>
    <source>
        <strain evidence="1">1408120.09</strain>
    </source>
</reference>